<evidence type="ECO:0000256" key="1">
    <source>
        <dbReference type="SAM" id="MobiDB-lite"/>
    </source>
</evidence>
<comment type="caution">
    <text evidence="2">The sequence shown here is derived from an EMBL/GenBank/DDBJ whole genome shotgun (WGS) entry which is preliminary data.</text>
</comment>
<feature type="region of interest" description="Disordered" evidence="1">
    <location>
        <begin position="19"/>
        <end position="40"/>
    </location>
</feature>
<protein>
    <submittedName>
        <fullName evidence="2">Uncharacterized protein</fullName>
    </submittedName>
</protein>
<accession>A0ABQ8T365</accession>
<name>A0ABQ8T365_PERAM</name>
<evidence type="ECO:0000313" key="3">
    <source>
        <dbReference type="Proteomes" id="UP001148838"/>
    </source>
</evidence>
<evidence type="ECO:0000313" key="2">
    <source>
        <dbReference type="EMBL" id="KAJ4440678.1"/>
    </source>
</evidence>
<reference evidence="2 3" key="1">
    <citation type="journal article" date="2022" name="Allergy">
        <title>Genome assembly and annotation of Periplaneta americana reveal a comprehensive cockroach allergen profile.</title>
        <authorList>
            <person name="Wang L."/>
            <person name="Xiong Q."/>
            <person name="Saelim N."/>
            <person name="Wang L."/>
            <person name="Nong W."/>
            <person name="Wan A.T."/>
            <person name="Shi M."/>
            <person name="Liu X."/>
            <person name="Cao Q."/>
            <person name="Hui J.H.L."/>
            <person name="Sookrung N."/>
            <person name="Leung T.F."/>
            <person name="Tungtrongchitr A."/>
            <person name="Tsui S.K.W."/>
        </authorList>
    </citation>
    <scope>NUCLEOTIDE SEQUENCE [LARGE SCALE GENOMIC DNA]</scope>
    <source>
        <strain evidence="2">PWHHKU_190912</strain>
    </source>
</reference>
<organism evidence="2 3">
    <name type="scientific">Periplaneta americana</name>
    <name type="common">American cockroach</name>
    <name type="synonym">Blatta americana</name>
    <dbReference type="NCBI Taxonomy" id="6978"/>
    <lineage>
        <taxon>Eukaryota</taxon>
        <taxon>Metazoa</taxon>
        <taxon>Ecdysozoa</taxon>
        <taxon>Arthropoda</taxon>
        <taxon>Hexapoda</taxon>
        <taxon>Insecta</taxon>
        <taxon>Pterygota</taxon>
        <taxon>Neoptera</taxon>
        <taxon>Polyneoptera</taxon>
        <taxon>Dictyoptera</taxon>
        <taxon>Blattodea</taxon>
        <taxon>Blattoidea</taxon>
        <taxon>Blattidae</taxon>
        <taxon>Blattinae</taxon>
        <taxon>Periplaneta</taxon>
    </lineage>
</organism>
<keyword evidence="3" id="KW-1185">Reference proteome</keyword>
<feature type="region of interest" description="Disordered" evidence="1">
    <location>
        <begin position="61"/>
        <end position="109"/>
    </location>
</feature>
<dbReference type="Proteomes" id="UP001148838">
    <property type="component" value="Unassembled WGS sequence"/>
</dbReference>
<dbReference type="EMBL" id="JAJSOF020000017">
    <property type="protein sequence ID" value="KAJ4440678.1"/>
    <property type="molecule type" value="Genomic_DNA"/>
</dbReference>
<feature type="compositionally biased region" description="Polar residues" evidence="1">
    <location>
        <begin position="97"/>
        <end position="109"/>
    </location>
</feature>
<sequence length="240" mass="27154">MISRLVLEVIVVELEQRVSDVSSTRPQKGGRARRQARGEKRESCLMLAAVRGERGRPALWRGPWRRERGRKPTATDVWSQSDGETENRPETEDASELHSQFSLDSKPSKQASRSSTRVCVRICVSIRRPEFECSGPQLEGPEFEYSELSLKVCGSRYCGLELEVTVRSTSKDEADYVNLGTNSSIARETVPSELLDQYTNGGDDLLARIVPGDEIWLHHFEPEETKRQTMELHHVNSPTK</sequence>
<proteinExistence type="predicted"/>
<gene>
    <name evidence="2" type="ORF">ANN_08826</name>
</gene>